<dbReference type="Proteomes" id="UP000077405">
    <property type="component" value="Chromosome"/>
</dbReference>
<keyword evidence="2 5" id="KW-0812">Transmembrane</keyword>
<reference evidence="7 8" key="1">
    <citation type="journal article" date="2013" name="Int. J. Syst. Evol. Microbiol.">
        <title>Azospirillum humicireducens sp. nov., a nitrogen-fixing bacterium isolated from a microbial fuel cell.</title>
        <authorList>
            <person name="Zhou S."/>
            <person name="Han L."/>
            <person name="Wang Y."/>
            <person name="Yang G."/>
            <person name="Zhuang L."/>
            <person name="Hu P."/>
        </authorList>
    </citation>
    <scope>NUCLEOTIDE SEQUENCE [LARGE SCALE GENOMIC DNA]</scope>
    <source>
        <strain evidence="7 8">SgZ-5</strain>
    </source>
</reference>
<evidence type="ECO:0000313" key="8">
    <source>
        <dbReference type="Proteomes" id="UP000077405"/>
    </source>
</evidence>
<keyword evidence="8" id="KW-1185">Reference proteome</keyword>
<protein>
    <submittedName>
        <fullName evidence="7">MFS transporter</fullName>
    </submittedName>
</protein>
<dbReference type="OrthoDB" id="9810941at2"/>
<feature type="transmembrane region" description="Helical" evidence="5">
    <location>
        <begin position="273"/>
        <end position="299"/>
    </location>
</feature>
<feature type="transmembrane region" description="Helical" evidence="5">
    <location>
        <begin position="213"/>
        <end position="235"/>
    </location>
</feature>
<evidence type="ECO:0000259" key="6">
    <source>
        <dbReference type="PROSITE" id="PS50850"/>
    </source>
</evidence>
<keyword evidence="3 5" id="KW-1133">Transmembrane helix</keyword>
<dbReference type="InterPro" id="IPR020846">
    <property type="entry name" value="MFS_dom"/>
</dbReference>
<sequence length="395" mass="39400">MTGAEDIRGGAGRVVEQAAAARWATVAAFFLNGTVFGVWATQIPLLKNRLDLSPAVLGVALLCLAVGALTAMIASGPLLGRLGSAPVTRATALLFAAFLPLPALVPDVVTLCLVLALFGASGGTMDVAMNAQGALVERRLGRPIMSSLHGMWSLGGLAGAGLGALLLPLMTPAAQAALVSAGLVALFLALQGRFLPDRNASAGGLVLPDRKTLLLGLLAALSFMSEGAILDWSAIHLRDDLGAPVALAGMGFGVFCAAMAVGRFSGDRLRHRFGGATLMSVGSLLAAAGLGLVLAAGVMADGSPLLAIAGFGLTGIGLSNIVPVLFSTAGAAESGRADHAVAAVSTMGYTGVLAGPPLVGFIAQATSLATAFALIALLALFVAVAAVRAVPRQAL</sequence>
<feature type="transmembrane region" description="Helical" evidence="5">
    <location>
        <begin position="52"/>
        <end position="74"/>
    </location>
</feature>
<feature type="transmembrane region" description="Helical" evidence="5">
    <location>
        <begin position="94"/>
        <end position="120"/>
    </location>
</feature>
<dbReference type="EMBL" id="CP015285">
    <property type="protein sequence ID" value="ANC92474.1"/>
    <property type="molecule type" value="Genomic_DNA"/>
</dbReference>
<dbReference type="RefSeq" id="WP_063635526.1">
    <property type="nucleotide sequence ID" value="NZ_CP015285.1"/>
</dbReference>
<dbReference type="InterPro" id="IPR051788">
    <property type="entry name" value="MFS_Transporter"/>
</dbReference>
<feature type="transmembrane region" description="Helical" evidence="5">
    <location>
        <begin position="173"/>
        <end position="192"/>
    </location>
</feature>
<feature type="transmembrane region" description="Helical" evidence="5">
    <location>
        <begin position="241"/>
        <end position="261"/>
    </location>
</feature>
<gene>
    <name evidence="7" type="ORF">A6A40_11505</name>
</gene>
<feature type="transmembrane region" description="Helical" evidence="5">
    <location>
        <begin position="148"/>
        <end position="167"/>
    </location>
</feature>
<feature type="transmembrane region" description="Helical" evidence="5">
    <location>
        <begin position="305"/>
        <end position="328"/>
    </location>
</feature>
<dbReference type="Pfam" id="PF07690">
    <property type="entry name" value="MFS_1"/>
    <property type="match status" value="1"/>
</dbReference>
<keyword evidence="4 5" id="KW-0472">Membrane</keyword>
<evidence type="ECO:0000256" key="5">
    <source>
        <dbReference type="SAM" id="Phobius"/>
    </source>
</evidence>
<dbReference type="SUPFAM" id="SSF103473">
    <property type="entry name" value="MFS general substrate transporter"/>
    <property type="match status" value="1"/>
</dbReference>
<feature type="transmembrane region" description="Helical" evidence="5">
    <location>
        <begin position="20"/>
        <end position="40"/>
    </location>
</feature>
<accession>A0A160JHZ5</accession>
<dbReference type="GO" id="GO:0022857">
    <property type="term" value="F:transmembrane transporter activity"/>
    <property type="evidence" value="ECO:0007669"/>
    <property type="project" value="InterPro"/>
</dbReference>
<dbReference type="PANTHER" id="PTHR23514">
    <property type="entry name" value="BYPASS OF STOP CODON PROTEIN 6"/>
    <property type="match status" value="1"/>
</dbReference>
<evidence type="ECO:0000256" key="3">
    <source>
        <dbReference type="ARBA" id="ARBA00022989"/>
    </source>
</evidence>
<feature type="domain" description="Major facilitator superfamily (MFS) profile" evidence="6">
    <location>
        <begin position="211"/>
        <end position="395"/>
    </location>
</feature>
<feature type="transmembrane region" description="Helical" evidence="5">
    <location>
        <begin position="340"/>
        <end position="363"/>
    </location>
</feature>
<evidence type="ECO:0000256" key="4">
    <source>
        <dbReference type="ARBA" id="ARBA00023136"/>
    </source>
</evidence>
<dbReference type="InterPro" id="IPR036259">
    <property type="entry name" value="MFS_trans_sf"/>
</dbReference>
<name>A0A160JHZ5_9PROT</name>
<dbReference type="PANTHER" id="PTHR23514:SF13">
    <property type="entry name" value="INNER MEMBRANE PROTEIN YBJJ"/>
    <property type="match status" value="1"/>
</dbReference>
<dbReference type="GO" id="GO:0016020">
    <property type="term" value="C:membrane"/>
    <property type="evidence" value="ECO:0007669"/>
    <property type="project" value="UniProtKB-SubCell"/>
</dbReference>
<dbReference type="Gene3D" id="1.20.1250.20">
    <property type="entry name" value="MFS general substrate transporter like domains"/>
    <property type="match status" value="2"/>
</dbReference>
<dbReference type="CDD" id="cd17393">
    <property type="entry name" value="MFS_MosC_like"/>
    <property type="match status" value="1"/>
</dbReference>
<feature type="transmembrane region" description="Helical" evidence="5">
    <location>
        <begin position="369"/>
        <end position="390"/>
    </location>
</feature>
<comment type="subcellular location">
    <subcellularLocation>
        <location evidence="1">Membrane</location>
        <topology evidence="1">Multi-pass membrane protein</topology>
    </subcellularLocation>
</comment>
<dbReference type="InterPro" id="IPR011701">
    <property type="entry name" value="MFS"/>
</dbReference>
<dbReference type="KEGG" id="ahu:A6A40_11505"/>
<evidence type="ECO:0000256" key="2">
    <source>
        <dbReference type="ARBA" id="ARBA00022692"/>
    </source>
</evidence>
<evidence type="ECO:0000256" key="1">
    <source>
        <dbReference type="ARBA" id="ARBA00004141"/>
    </source>
</evidence>
<evidence type="ECO:0000313" key="7">
    <source>
        <dbReference type="EMBL" id="ANC92474.1"/>
    </source>
</evidence>
<dbReference type="PROSITE" id="PS50850">
    <property type="entry name" value="MFS"/>
    <property type="match status" value="1"/>
</dbReference>
<organism evidence="7 8">
    <name type="scientific">Azospirillum humicireducens</name>
    <dbReference type="NCBI Taxonomy" id="1226968"/>
    <lineage>
        <taxon>Bacteria</taxon>
        <taxon>Pseudomonadati</taxon>
        <taxon>Pseudomonadota</taxon>
        <taxon>Alphaproteobacteria</taxon>
        <taxon>Rhodospirillales</taxon>
        <taxon>Azospirillaceae</taxon>
        <taxon>Azospirillum</taxon>
    </lineage>
</organism>
<dbReference type="AlphaFoldDB" id="A0A160JHZ5"/>
<proteinExistence type="predicted"/>